<keyword evidence="6" id="KW-0808">Transferase</keyword>
<comment type="subcellular location">
    <subcellularLocation>
        <location evidence="1">Nucleus</location>
        <location evidence="1">Nucleolus</location>
    </subcellularLocation>
</comment>
<dbReference type="GO" id="GO:0005730">
    <property type="term" value="C:nucleolus"/>
    <property type="evidence" value="ECO:0007669"/>
    <property type="project" value="UniProtKB-SubCell"/>
</dbReference>
<comment type="similarity">
    <text evidence="2">Belongs to the methyltransferase superfamily. Fibrillarin family.</text>
</comment>
<dbReference type="FunFam" id="3.40.50.150:FF:000001">
    <property type="entry name" value="Fibrillarin like 1"/>
    <property type="match status" value="1"/>
</dbReference>
<dbReference type="GO" id="GO:0003723">
    <property type="term" value="F:RNA binding"/>
    <property type="evidence" value="ECO:0007669"/>
    <property type="project" value="UniProtKB-KW"/>
</dbReference>
<evidence type="ECO:0000256" key="6">
    <source>
        <dbReference type="ARBA" id="ARBA00022679"/>
    </source>
</evidence>
<accession>A0ABD0XHN4</accession>
<dbReference type="GO" id="GO:1990904">
    <property type="term" value="C:ribonucleoprotein complex"/>
    <property type="evidence" value="ECO:0007669"/>
    <property type="project" value="UniProtKB-KW"/>
</dbReference>
<reference evidence="14 15" key="1">
    <citation type="submission" date="2024-06" db="EMBL/GenBank/DDBJ databases">
        <authorList>
            <person name="Pan Q."/>
            <person name="Wen M."/>
            <person name="Jouanno E."/>
            <person name="Zahm M."/>
            <person name="Klopp C."/>
            <person name="Cabau C."/>
            <person name="Louis A."/>
            <person name="Berthelot C."/>
            <person name="Parey E."/>
            <person name="Roest Crollius H."/>
            <person name="Montfort J."/>
            <person name="Robinson-Rechavi M."/>
            <person name="Bouchez O."/>
            <person name="Lampietro C."/>
            <person name="Lopez Roques C."/>
            <person name="Donnadieu C."/>
            <person name="Postlethwait J."/>
            <person name="Bobe J."/>
            <person name="Verreycken H."/>
            <person name="Guiguen Y."/>
        </authorList>
    </citation>
    <scope>NUCLEOTIDE SEQUENCE [LARGE SCALE GENOMIC DNA]</scope>
    <source>
        <strain evidence="14">Up_M1</strain>
        <tissue evidence="14">Testis</tissue>
    </source>
</reference>
<dbReference type="Proteomes" id="UP001557470">
    <property type="component" value="Unassembled WGS sequence"/>
</dbReference>
<comment type="caution">
    <text evidence="14">The sequence shown here is derived from an EMBL/GenBank/DDBJ whole genome shotgun (WGS) entry which is preliminary data.</text>
</comment>
<dbReference type="SUPFAM" id="SSF53335">
    <property type="entry name" value="S-adenosyl-L-methionine-dependent methyltransferases"/>
    <property type="match status" value="1"/>
</dbReference>
<dbReference type="Gene3D" id="3.30.200.20">
    <property type="entry name" value="Phosphorylase Kinase, domain 1"/>
    <property type="match status" value="1"/>
</dbReference>
<dbReference type="HAMAP" id="MF_00351">
    <property type="entry name" value="RNA_methyltransf_FlpA"/>
    <property type="match status" value="1"/>
</dbReference>
<dbReference type="SMART" id="SM01206">
    <property type="entry name" value="Fibrillarin"/>
    <property type="match status" value="1"/>
</dbReference>
<dbReference type="AlphaFoldDB" id="A0ABD0XHN4"/>
<feature type="compositionally biased region" description="Gly residues" evidence="13">
    <location>
        <begin position="16"/>
        <end position="89"/>
    </location>
</feature>
<organism evidence="14 15">
    <name type="scientific">Umbra pygmaea</name>
    <name type="common">Eastern mudminnow</name>
    <dbReference type="NCBI Taxonomy" id="75934"/>
    <lineage>
        <taxon>Eukaryota</taxon>
        <taxon>Metazoa</taxon>
        <taxon>Chordata</taxon>
        <taxon>Craniata</taxon>
        <taxon>Vertebrata</taxon>
        <taxon>Euteleostomi</taxon>
        <taxon>Actinopterygii</taxon>
        <taxon>Neopterygii</taxon>
        <taxon>Teleostei</taxon>
        <taxon>Protacanthopterygii</taxon>
        <taxon>Esociformes</taxon>
        <taxon>Umbridae</taxon>
        <taxon>Umbra</taxon>
    </lineage>
</organism>
<name>A0ABD0XHN4_UMBPY</name>
<comment type="catalytic activity">
    <reaction evidence="12">
        <text>L-glutaminyl-[histone H2A] + S-adenosyl-L-methionine = N(5)-methyl-L-glutaminyl-[histone H2A] + S-adenosyl-L-homocysteine + H(+)</text>
        <dbReference type="Rhea" id="RHEA:50904"/>
        <dbReference type="Rhea" id="RHEA-COMP:12837"/>
        <dbReference type="Rhea" id="RHEA-COMP:12839"/>
        <dbReference type="ChEBI" id="CHEBI:15378"/>
        <dbReference type="ChEBI" id="CHEBI:30011"/>
        <dbReference type="ChEBI" id="CHEBI:57856"/>
        <dbReference type="ChEBI" id="CHEBI:59789"/>
        <dbReference type="ChEBI" id="CHEBI:61891"/>
    </reaction>
</comment>
<dbReference type="PROSITE" id="PS00566">
    <property type="entry name" value="FIBRILLARIN"/>
    <property type="match status" value="1"/>
</dbReference>
<dbReference type="InterPro" id="IPR000692">
    <property type="entry name" value="Fibrillarin"/>
</dbReference>
<evidence type="ECO:0000256" key="1">
    <source>
        <dbReference type="ARBA" id="ARBA00004604"/>
    </source>
</evidence>
<evidence type="ECO:0000256" key="2">
    <source>
        <dbReference type="ARBA" id="ARBA00010632"/>
    </source>
</evidence>
<evidence type="ECO:0000256" key="8">
    <source>
        <dbReference type="ARBA" id="ARBA00022884"/>
    </source>
</evidence>
<dbReference type="FunFam" id="3.30.200.20:FF:000056">
    <property type="entry name" value="Fibrillarin like 1"/>
    <property type="match status" value="1"/>
</dbReference>
<dbReference type="PRINTS" id="PR00052">
    <property type="entry name" value="FIBRILLARIN"/>
</dbReference>
<dbReference type="PANTHER" id="PTHR10335:SF17">
    <property type="entry name" value="FIBRILLARIN"/>
    <property type="match status" value="1"/>
</dbReference>
<keyword evidence="5" id="KW-0489">Methyltransferase</keyword>
<dbReference type="Pfam" id="PF01269">
    <property type="entry name" value="Fibrillarin"/>
    <property type="match status" value="1"/>
</dbReference>
<keyword evidence="4" id="KW-0698">rRNA processing</keyword>
<feature type="region of interest" description="Disordered" evidence="13">
    <location>
        <begin position="1"/>
        <end position="112"/>
    </location>
</feature>
<proteinExistence type="inferred from homology"/>
<evidence type="ECO:0000256" key="5">
    <source>
        <dbReference type="ARBA" id="ARBA00022603"/>
    </source>
</evidence>
<gene>
    <name evidence="14" type="ORF">UPYG_G00151300</name>
</gene>
<evidence type="ECO:0000256" key="11">
    <source>
        <dbReference type="ARBA" id="ARBA00032245"/>
    </source>
</evidence>
<dbReference type="NCBIfam" id="NF003276">
    <property type="entry name" value="PRK04266.1-2"/>
    <property type="match status" value="1"/>
</dbReference>
<evidence type="ECO:0000313" key="14">
    <source>
        <dbReference type="EMBL" id="KAL0984973.1"/>
    </source>
</evidence>
<dbReference type="GO" id="GO:0008168">
    <property type="term" value="F:methyltransferase activity"/>
    <property type="evidence" value="ECO:0007669"/>
    <property type="project" value="UniProtKB-KW"/>
</dbReference>
<keyword evidence="10" id="KW-0687">Ribonucleoprotein</keyword>
<keyword evidence="7" id="KW-0949">S-adenosyl-L-methionine</keyword>
<keyword evidence="15" id="KW-1185">Reference proteome</keyword>
<dbReference type="EMBL" id="JAGEUA010000004">
    <property type="protein sequence ID" value="KAL0984973.1"/>
    <property type="molecule type" value="Genomic_DNA"/>
</dbReference>
<evidence type="ECO:0000256" key="7">
    <source>
        <dbReference type="ARBA" id="ARBA00022691"/>
    </source>
</evidence>
<evidence type="ECO:0000313" key="15">
    <source>
        <dbReference type="Proteomes" id="UP001557470"/>
    </source>
</evidence>
<dbReference type="GO" id="GO:0032259">
    <property type="term" value="P:methylation"/>
    <property type="evidence" value="ECO:0007669"/>
    <property type="project" value="UniProtKB-KW"/>
</dbReference>
<keyword evidence="9" id="KW-0539">Nucleus</keyword>
<feature type="compositionally biased region" description="Basic residues" evidence="13">
    <location>
        <begin position="90"/>
        <end position="100"/>
    </location>
</feature>
<evidence type="ECO:0000256" key="4">
    <source>
        <dbReference type="ARBA" id="ARBA00022552"/>
    </source>
</evidence>
<dbReference type="GO" id="GO:0006364">
    <property type="term" value="P:rRNA processing"/>
    <property type="evidence" value="ECO:0007669"/>
    <property type="project" value="UniProtKB-KW"/>
</dbReference>
<evidence type="ECO:0000256" key="3">
    <source>
        <dbReference type="ARBA" id="ARBA00015190"/>
    </source>
</evidence>
<evidence type="ECO:0000256" key="9">
    <source>
        <dbReference type="ARBA" id="ARBA00023242"/>
    </source>
</evidence>
<dbReference type="InterPro" id="IPR029063">
    <property type="entry name" value="SAM-dependent_MTases_sf"/>
</dbReference>
<evidence type="ECO:0000256" key="12">
    <source>
        <dbReference type="ARBA" id="ARBA00047568"/>
    </source>
</evidence>
<protein>
    <recommendedName>
        <fullName evidence="3">rRNA 2'-O-methyltransferase fibrillarin</fullName>
    </recommendedName>
    <alternativeName>
        <fullName evidence="11">Histone-glutamine methyltransferase</fullName>
    </alternativeName>
</protein>
<dbReference type="Gene3D" id="3.40.50.150">
    <property type="entry name" value="Vaccinia Virus protein VP39"/>
    <property type="match status" value="1"/>
</dbReference>
<dbReference type="PANTHER" id="PTHR10335">
    <property type="entry name" value="RRNA 2-O-METHYLTRANSFERASE FIBRILLARIN"/>
    <property type="match status" value="1"/>
</dbReference>
<feature type="compositionally biased region" description="Basic and acidic residues" evidence="13">
    <location>
        <begin position="1"/>
        <end position="14"/>
    </location>
</feature>
<sequence>MRPEFSPRGGDRGGFRGRGSSGDRGGGRGGFGDRGGGRGGFGGGRGGRGGFGDRGGGRGGFGDRGGRGGFRGRGGGGGFRSPGGDGGFRGRGRGTPRGRGGRGGFGAGRKVTVEPHRHEGVFICRGKEDALVTKNMVIGESVYGEKRMSVEQGETKIEYRAWNPFRSKLAAAILGGVDQIHIKPGAKVMYLGAASGTTVSHVSDIVGPEGLVYAVEFSHRSGRDLLNVAKKRTNIIPIIEDARHPHKYRMLVGMVDVIFADVAQPDQTRIVALNAHNFLKNGGHFVISIKANCIDSTAAPEAVFAAEVKKMGSENMKPQEQLTLEPYERDHAIVVGIYRPPPKNKK</sequence>
<evidence type="ECO:0000256" key="10">
    <source>
        <dbReference type="ARBA" id="ARBA00023274"/>
    </source>
</evidence>
<evidence type="ECO:0000256" key="13">
    <source>
        <dbReference type="SAM" id="MobiDB-lite"/>
    </source>
</evidence>
<dbReference type="InterPro" id="IPR020813">
    <property type="entry name" value="Fibrillarin_CS"/>
</dbReference>
<keyword evidence="8" id="KW-0694">RNA-binding</keyword>